<name>A0AA88YLG8_PINIB</name>
<sequence>MAGALNIKNDTGRKLQLHVVLNNFWEHREDEDAGGVYKAPVDANDSLQIVGIGCREGTNAPYVGAVCTKIGPNGKANFNATIADGKLIINKV</sequence>
<protein>
    <submittedName>
        <fullName evidence="1">Uncharacterized protein</fullName>
    </submittedName>
</protein>
<dbReference type="Proteomes" id="UP001186944">
    <property type="component" value="Unassembled WGS sequence"/>
</dbReference>
<evidence type="ECO:0000313" key="2">
    <source>
        <dbReference type="Proteomes" id="UP001186944"/>
    </source>
</evidence>
<keyword evidence="2" id="KW-1185">Reference proteome</keyword>
<dbReference type="EMBL" id="VSWD01000006">
    <property type="protein sequence ID" value="KAK3099355.1"/>
    <property type="molecule type" value="Genomic_DNA"/>
</dbReference>
<comment type="caution">
    <text evidence="1">The sequence shown here is derived from an EMBL/GenBank/DDBJ whole genome shotgun (WGS) entry which is preliminary data.</text>
</comment>
<gene>
    <name evidence="1" type="ORF">FSP39_003223</name>
</gene>
<accession>A0AA88YLG8</accession>
<dbReference type="AlphaFoldDB" id="A0AA88YLG8"/>
<proteinExistence type="predicted"/>
<reference evidence="1" key="1">
    <citation type="submission" date="2019-08" db="EMBL/GenBank/DDBJ databases">
        <title>The improved chromosome-level genome for the pearl oyster Pinctada fucata martensii using PacBio sequencing and Hi-C.</title>
        <authorList>
            <person name="Zheng Z."/>
        </authorList>
    </citation>
    <scope>NUCLEOTIDE SEQUENCE</scope>
    <source>
        <strain evidence="1">ZZ-2019</strain>
        <tissue evidence="1">Adductor muscle</tissue>
    </source>
</reference>
<evidence type="ECO:0000313" key="1">
    <source>
        <dbReference type="EMBL" id="KAK3099355.1"/>
    </source>
</evidence>
<organism evidence="1 2">
    <name type="scientific">Pinctada imbricata</name>
    <name type="common">Atlantic pearl-oyster</name>
    <name type="synonym">Pinctada martensii</name>
    <dbReference type="NCBI Taxonomy" id="66713"/>
    <lineage>
        <taxon>Eukaryota</taxon>
        <taxon>Metazoa</taxon>
        <taxon>Spiralia</taxon>
        <taxon>Lophotrochozoa</taxon>
        <taxon>Mollusca</taxon>
        <taxon>Bivalvia</taxon>
        <taxon>Autobranchia</taxon>
        <taxon>Pteriomorphia</taxon>
        <taxon>Pterioida</taxon>
        <taxon>Pterioidea</taxon>
        <taxon>Pteriidae</taxon>
        <taxon>Pinctada</taxon>
    </lineage>
</organism>